<sequence>MKSSELTGDELVQVLSTLSNPHRIRIIAALMDGREYVSRLARRLEISRALLQVHLRKLEAAGLVEATLELSPEGKAMKYYTICQFAIELTPQALAAAAPTLSYEEARLRDDPQEQG</sequence>
<dbReference type="PANTHER" id="PTHR38600">
    <property type="entry name" value="TRANSCRIPTIONAL REGULATORY PROTEIN"/>
    <property type="match status" value="1"/>
</dbReference>
<dbReference type="CDD" id="cd00090">
    <property type="entry name" value="HTH_ARSR"/>
    <property type="match status" value="1"/>
</dbReference>
<feature type="domain" description="HTH arsR-type" evidence="1">
    <location>
        <begin position="3"/>
        <end position="97"/>
    </location>
</feature>
<dbReference type="PANTHER" id="PTHR38600:SF1">
    <property type="entry name" value="TRANSCRIPTIONAL REGULATORY PROTEIN"/>
    <property type="match status" value="1"/>
</dbReference>
<dbReference type="PROSITE" id="PS50987">
    <property type="entry name" value="HTH_ARSR_2"/>
    <property type="match status" value="1"/>
</dbReference>
<comment type="caution">
    <text evidence="2">The sequence shown here is derived from an EMBL/GenBank/DDBJ whole genome shotgun (WGS) entry which is preliminary data.</text>
</comment>
<evidence type="ECO:0000259" key="1">
    <source>
        <dbReference type="PROSITE" id="PS50987"/>
    </source>
</evidence>
<dbReference type="InterPro" id="IPR036390">
    <property type="entry name" value="WH_DNA-bd_sf"/>
</dbReference>
<evidence type="ECO:0000313" key="3">
    <source>
        <dbReference type="Proteomes" id="UP001523369"/>
    </source>
</evidence>
<organism evidence="2 3">
    <name type="scientific">Paractinoplanes aksuensis</name>
    <dbReference type="NCBI Taxonomy" id="2939490"/>
    <lineage>
        <taxon>Bacteria</taxon>
        <taxon>Bacillati</taxon>
        <taxon>Actinomycetota</taxon>
        <taxon>Actinomycetes</taxon>
        <taxon>Micromonosporales</taxon>
        <taxon>Micromonosporaceae</taxon>
        <taxon>Paractinoplanes</taxon>
    </lineage>
</organism>
<dbReference type="RefSeq" id="WP_253239990.1">
    <property type="nucleotide sequence ID" value="NZ_JAMYJR010000028.1"/>
</dbReference>
<dbReference type="SMART" id="SM00418">
    <property type="entry name" value="HTH_ARSR"/>
    <property type="match status" value="1"/>
</dbReference>
<dbReference type="Proteomes" id="UP001523369">
    <property type="component" value="Unassembled WGS sequence"/>
</dbReference>
<name>A0ABT1DVC6_9ACTN</name>
<accession>A0ABT1DVC6</accession>
<dbReference type="InterPro" id="IPR011991">
    <property type="entry name" value="ArsR-like_HTH"/>
</dbReference>
<protein>
    <submittedName>
        <fullName evidence="2">Winged helix-turn-helix domain-containing protein</fullName>
    </submittedName>
</protein>
<dbReference type="SUPFAM" id="SSF46785">
    <property type="entry name" value="Winged helix' DNA-binding domain"/>
    <property type="match status" value="1"/>
</dbReference>
<proteinExistence type="predicted"/>
<dbReference type="Gene3D" id="1.10.10.10">
    <property type="entry name" value="Winged helix-like DNA-binding domain superfamily/Winged helix DNA-binding domain"/>
    <property type="match status" value="1"/>
</dbReference>
<dbReference type="Pfam" id="PF01022">
    <property type="entry name" value="HTH_5"/>
    <property type="match status" value="1"/>
</dbReference>
<keyword evidence="3" id="KW-1185">Reference proteome</keyword>
<dbReference type="EMBL" id="JAMYJR010000028">
    <property type="protein sequence ID" value="MCO8273910.1"/>
    <property type="molecule type" value="Genomic_DNA"/>
</dbReference>
<gene>
    <name evidence="2" type="ORF">M1L60_25255</name>
</gene>
<evidence type="ECO:0000313" key="2">
    <source>
        <dbReference type="EMBL" id="MCO8273910.1"/>
    </source>
</evidence>
<dbReference type="InterPro" id="IPR001845">
    <property type="entry name" value="HTH_ArsR_DNA-bd_dom"/>
</dbReference>
<reference evidence="2 3" key="1">
    <citation type="submission" date="2022-06" db="EMBL/GenBank/DDBJ databases">
        <title>New Species of the Genus Actinoplanes, ActinopZanes ferrugineus.</title>
        <authorList>
            <person name="Ding P."/>
        </authorList>
    </citation>
    <scope>NUCLEOTIDE SEQUENCE [LARGE SCALE GENOMIC DNA]</scope>
    <source>
        <strain evidence="2 3">TRM88003</strain>
    </source>
</reference>
<dbReference type="InterPro" id="IPR036388">
    <property type="entry name" value="WH-like_DNA-bd_sf"/>
</dbReference>